<dbReference type="GO" id="GO:0016616">
    <property type="term" value="F:oxidoreductase activity, acting on the CH-OH group of donors, NAD or NADP as acceptor"/>
    <property type="evidence" value="ECO:0007669"/>
    <property type="project" value="TreeGrafter"/>
</dbReference>
<keyword evidence="2" id="KW-0560">Oxidoreductase</keyword>
<protein>
    <submittedName>
        <fullName evidence="3">Short-chain dehydrogenase/reductase SDR,NAD(P)-binding domain</fullName>
    </submittedName>
</protein>
<dbReference type="InterPro" id="IPR036291">
    <property type="entry name" value="NAD(P)-bd_dom_sf"/>
</dbReference>
<dbReference type="PRINTS" id="PR00081">
    <property type="entry name" value="GDHRDH"/>
</dbReference>
<name>A0A5E4MN66_9HEMI</name>
<organism evidence="3 4">
    <name type="scientific">Cinara cedri</name>
    <dbReference type="NCBI Taxonomy" id="506608"/>
    <lineage>
        <taxon>Eukaryota</taxon>
        <taxon>Metazoa</taxon>
        <taxon>Ecdysozoa</taxon>
        <taxon>Arthropoda</taxon>
        <taxon>Hexapoda</taxon>
        <taxon>Insecta</taxon>
        <taxon>Pterygota</taxon>
        <taxon>Neoptera</taxon>
        <taxon>Paraneoptera</taxon>
        <taxon>Hemiptera</taxon>
        <taxon>Sternorrhyncha</taxon>
        <taxon>Aphidomorpha</taxon>
        <taxon>Aphidoidea</taxon>
        <taxon>Aphididae</taxon>
        <taxon>Lachninae</taxon>
        <taxon>Cinara</taxon>
    </lineage>
</organism>
<dbReference type="PANTHER" id="PTHR44229">
    <property type="entry name" value="15-HYDROXYPROSTAGLANDIN DEHYDROGENASE [NAD(+)]"/>
    <property type="match status" value="1"/>
</dbReference>
<dbReference type="EMBL" id="CABPRJ010000963">
    <property type="protein sequence ID" value="VVC33068.1"/>
    <property type="molecule type" value="Genomic_DNA"/>
</dbReference>
<dbReference type="OrthoDB" id="417891at2759"/>
<reference evidence="3 4" key="1">
    <citation type="submission" date="2019-08" db="EMBL/GenBank/DDBJ databases">
        <authorList>
            <person name="Alioto T."/>
            <person name="Alioto T."/>
            <person name="Gomez Garrido J."/>
        </authorList>
    </citation>
    <scope>NUCLEOTIDE SEQUENCE [LARGE SCALE GENOMIC DNA]</scope>
</reference>
<dbReference type="Proteomes" id="UP000325440">
    <property type="component" value="Unassembled WGS sequence"/>
</dbReference>
<comment type="similarity">
    <text evidence="1">Belongs to the short-chain dehydrogenases/reductases (SDR) family.</text>
</comment>
<accession>A0A5E4MN66</accession>
<sequence length="229" mass="25577">MSFADKVVLITGKSLTLGYDYARYLLENDAKVALCDINNFERCRSVVNEYASVFGDRRVVALQCNGTDQNQLKNVFESCIRHFQKIDIIVNSACAFDAWMGDEDNTISDTNFECVVRGIILALQYMGVPLGGQGGTVVQIVSKPNEDAMIPEYLSLRRNVSAYTKAIAKSNEGNPTYRSIKFMTLCTDSLPDNVGRNFVHILEEGKTGDCWVSENGGLPTLEPNYQWMR</sequence>
<evidence type="ECO:0000313" key="3">
    <source>
        <dbReference type="EMBL" id="VVC33068.1"/>
    </source>
</evidence>
<dbReference type="SUPFAM" id="SSF51735">
    <property type="entry name" value="NAD(P)-binding Rossmann-fold domains"/>
    <property type="match status" value="1"/>
</dbReference>
<dbReference type="Gene3D" id="3.40.50.720">
    <property type="entry name" value="NAD(P)-binding Rossmann-like Domain"/>
    <property type="match status" value="1"/>
</dbReference>
<evidence type="ECO:0000256" key="2">
    <source>
        <dbReference type="ARBA" id="ARBA00023002"/>
    </source>
</evidence>
<dbReference type="AlphaFoldDB" id="A0A5E4MN66"/>
<dbReference type="GO" id="GO:0005737">
    <property type="term" value="C:cytoplasm"/>
    <property type="evidence" value="ECO:0007669"/>
    <property type="project" value="TreeGrafter"/>
</dbReference>
<dbReference type="PANTHER" id="PTHR44229:SF8">
    <property type="entry name" value="ALCOHOL DEHYDROGENASE-RELATED"/>
    <property type="match status" value="1"/>
</dbReference>
<evidence type="ECO:0000256" key="1">
    <source>
        <dbReference type="ARBA" id="ARBA00006484"/>
    </source>
</evidence>
<keyword evidence="4" id="KW-1185">Reference proteome</keyword>
<dbReference type="InterPro" id="IPR002347">
    <property type="entry name" value="SDR_fam"/>
</dbReference>
<gene>
    <name evidence="3" type="ORF">CINCED_3A024620</name>
</gene>
<proteinExistence type="inferred from homology"/>
<evidence type="ECO:0000313" key="4">
    <source>
        <dbReference type="Proteomes" id="UP000325440"/>
    </source>
</evidence>
<dbReference type="Pfam" id="PF00106">
    <property type="entry name" value="adh_short"/>
    <property type="match status" value="1"/>
</dbReference>